<name>A0A6G1LJ79_9PEZI</name>
<feature type="compositionally biased region" description="Basic residues" evidence="1">
    <location>
        <begin position="222"/>
        <end position="238"/>
    </location>
</feature>
<dbReference type="Pfam" id="PF08881">
    <property type="entry name" value="CVNH"/>
    <property type="match status" value="1"/>
</dbReference>
<dbReference type="AlphaFoldDB" id="A0A6G1LJ79"/>
<evidence type="ECO:0000313" key="4">
    <source>
        <dbReference type="Proteomes" id="UP000799436"/>
    </source>
</evidence>
<dbReference type="SMART" id="SM01111">
    <property type="entry name" value="CVNH"/>
    <property type="match status" value="1"/>
</dbReference>
<dbReference type="Gene3D" id="2.30.60.10">
    <property type="entry name" value="Cyanovirin-N"/>
    <property type="match status" value="1"/>
</dbReference>
<dbReference type="InterPro" id="IPR011058">
    <property type="entry name" value="Cyanovirin-N"/>
</dbReference>
<sequence length="374" mass="40516">MARHAPQSQAYGSYQGNELHGYHQQQYGNNNGEPSYGSYDSGEGQGYAGNQNAQPPPYGSEGQAPGAAQSYYASNDEPYAQYPSEQQHQAYGSYSNQQYNRPHPPRIQSSSGALPHEQSGYQSSGQQYPPLRSVYGGSYSASGGSDVDAFKSHYEQPYVGIGPATKQPAPSGTDTDRGVMGALAGGVAGAYGGHKLGHHGIIGGIGGAVAGSIIQDRIKKEKKEKKKEKKKKDHHGRRNSSSFSSSSSSDSDSDSDSDRRRRQNVPPPNMAGNFSHSSRNIYLDGHCTLVAECCNVNGHHHRSHLDLNDCFTNENGRLLWARHGNFGASARHARLTEHGGALEAELGDGRGGWRWNKVWLNERITNEDGRLVML</sequence>
<dbReference type="Proteomes" id="UP000799436">
    <property type="component" value="Unassembled WGS sequence"/>
</dbReference>
<organism evidence="3 4">
    <name type="scientific">Teratosphaeria nubilosa</name>
    <dbReference type="NCBI Taxonomy" id="161662"/>
    <lineage>
        <taxon>Eukaryota</taxon>
        <taxon>Fungi</taxon>
        <taxon>Dikarya</taxon>
        <taxon>Ascomycota</taxon>
        <taxon>Pezizomycotina</taxon>
        <taxon>Dothideomycetes</taxon>
        <taxon>Dothideomycetidae</taxon>
        <taxon>Mycosphaerellales</taxon>
        <taxon>Teratosphaeriaceae</taxon>
        <taxon>Teratosphaeria</taxon>
    </lineage>
</organism>
<accession>A0A6G1LJ79</accession>
<dbReference type="InterPro" id="IPR036673">
    <property type="entry name" value="Cyanovirin-N_sf"/>
</dbReference>
<reference evidence="3" key="1">
    <citation type="journal article" date="2020" name="Stud. Mycol.">
        <title>101 Dothideomycetes genomes: a test case for predicting lifestyles and emergence of pathogens.</title>
        <authorList>
            <person name="Haridas S."/>
            <person name="Albert R."/>
            <person name="Binder M."/>
            <person name="Bloem J."/>
            <person name="Labutti K."/>
            <person name="Salamov A."/>
            <person name="Andreopoulos B."/>
            <person name="Baker S."/>
            <person name="Barry K."/>
            <person name="Bills G."/>
            <person name="Bluhm B."/>
            <person name="Cannon C."/>
            <person name="Castanera R."/>
            <person name="Culley D."/>
            <person name="Daum C."/>
            <person name="Ezra D."/>
            <person name="Gonzalez J."/>
            <person name="Henrissat B."/>
            <person name="Kuo A."/>
            <person name="Liang C."/>
            <person name="Lipzen A."/>
            <person name="Lutzoni F."/>
            <person name="Magnuson J."/>
            <person name="Mondo S."/>
            <person name="Nolan M."/>
            <person name="Ohm R."/>
            <person name="Pangilinan J."/>
            <person name="Park H.-J."/>
            <person name="Ramirez L."/>
            <person name="Alfaro M."/>
            <person name="Sun H."/>
            <person name="Tritt A."/>
            <person name="Yoshinaga Y."/>
            <person name="Zwiers L.-H."/>
            <person name="Turgeon B."/>
            <person name="Goodwin S."/>
            <person name="Spatafora J."/>
            <person name="Crous P."/>
            <person name="Grigoriev I."/>
        </authorList>
    </citation>
    <scope>NUCLEOTIDE SEQUENCE</scope>
    <source>
        <strain evidence="3">CBS 116005</strain>
    </source>
</reference>
<feature type="compositionally biased region" description="Polar residues" evidence="1">
    <location>
        <begin position="83"/>
        <end position="100"/>
    </location>
</feature>
<keyword evidence="4" id="KW-1185">Reference proteome</keyword>
<feature type="compositionally biased region" description="Low complexity" evidence="1">
    <location>
        <begin position="118"/>
        <end position="139"/>
    </location>
</feature>
<feature type="region of interest" description="Disordered" evidence="1">
    <location>
        <begin position="220"/>
        <end position="277"/>
    </location>
</feature>
<feature type="compositionally biased region" description="Polar residues" evidence="1">
    <location>
        <begin position="1"/>
        <end position="16"/>
    </location>
</feature>
<feature type="compositionally biased region" description="Polar residues" evidence="1">
    <location>
        <begin position="23"/>
        <end position="33"/>
    </location>
</feature>
<feature type="domain" description="Cyanovirin-N" evidence="2">
    <location>
        <begin position="273"/>
        <end position="373"/>
    </location>
</feature>
<dbReference type="PANTHER" id="PTHR37014:SF8">
    <property type="entry name" value="RICH PROTEIN, PUTATIVE (AFU_ORTHOLOGUE AFUA_7G04870)-RELATED"/>
    <property type="match status" value="1"/>
</dbReference>
<evidence type="ECO:0000259" key="2">
    <source>
        <dbReference type="SMART" id="SM01111"/>
    </source>
</evidence>
<proteinExistence type="predicted"/>
<feature type="region of interest" description="Disordered" evidence="1">
    <location>
        <begin position="1"/>
        <end position="139"/>
    </location>
</feature>
<dbReference type="PANTHER" id="PTHR37014">
    <property type="entry name" value="EXPRESSION LETHALITY PROTEIN HEL10, PUTATIVE (AFU_ORTHOLOGUE AFUA_1G06580)-RELATED"/>
    <property type="match status" value="1"/>
</dbReference>
<gene>
    <name evidence="3" type="ORF">EJ03DRAFT_324626</name>
</gene>
<feature type="compositionally biased region" description="Low complexity" evidence="1">
    <location>
        <begin position="239"/>
        <end position="250"/>
    </location>
</feature>
<dbReference type="OrthoDB" id="2107166at2759"/>
<evidence type="ECO:0000313" key="3">
    <source>
        <dbReference type="EMBL" id="KAF2772622.1"/>
    </source>
</evidence>
<evidence type="ECO:0000256" key="1">
    <source>
        <dbReference type="SAM" id="MobiDB-lite"/>
    </source>
</evidence>
<dbReference type="EMBL" id="ML995814">
    <property type="protein sequence ID" value="KAF2772622.1"/>
    <property type="molecule type" value="Genomic_DNA"/>
</dbReference>
<dbReference type="SUPFAM" id="SSF51322">
    <property type="entry name" value="Cyanovirin-N"/>
    <property type="match status" value="1"/>
</dbReference>
<protein>
    <submittedName>
        <fullName evidence="3">CNVH-domain-containing protein</fullName>
    </submittedName>
</protein>